<feature type="transmembrane region" description="Helical" evidence="1">
    <location>
        <begin position="257"/>
        <end position="276"/>
    </location>
</feature>
<reference evidence="3" key="2">
    <citation type="submission" date="2021-04" db="EMBL/GenBank/DDBJ databases">
        <authorList>
            <person name="Gilroy R."/>
        </authorList>
    </citation>
    <scope>NUCLEOTIDE SEQUENCE</scope>
    <source>
        <strain evidence="3">G4-2901</strain>
    </source>
</reference>
<feature type="transmembrane region" description="Helical" evidence="1">
    <location>
        <begin position="92"/>
        <end position="115"/>
    </location>
</feature>
<protein>
    <submittedName>
        <fullName evidence="3">CPBP family intramembrane metalloprotease</fullName>
    </submittedName>
</protein>
<evidence type="ECO:0000256" key="1">
    <source>
        <dbReference type="SAM" id="Phobius"/>
    </source>
</evidence>
<keyword evidence="1" id="KW-1133">Transmembrane helix</keyword>
<dbReference type="GO" id="GO:0004175">
    <property type="term" value="F:endopeptidase activity"/>
    <property type="evidence" value="ECO:0007669"/>
    <property type="project" value="UniProtKB-ARBA"/>
</dbReference>
<dbReference type="PANTHER" id="PTHR39430:SF1">
    <property type="entry name" value="PROTEASE"/>
    <property type="match status" value="1"/>
</dbReference>
<dbReference type="GO" id="GO:0008237">
    <property type="term" value="F:metallopeptidase activity"/>
    <property type="evidence" value="ECO:0007669"/>
    <property type="project" value="UniProtKB-KW"/>
</dbReference>
<feature type="transmembrane region" description="Helical" evidence="1">
    <location>
        <begin position="49"/>
        <end position="71"/>
    </location>
</feature>
<dbReference type="EMBL" id="JAHLFW010000100">
    <property type="protein sequence ID" value="MBU3839029.1"/>
    <property type="molecule type" value="Genomic_DNA"/>
</dbReference>
<keyword evidence="1" id="KW-0812">Transmembrane</keyword>
<reference evidence="3" key="1">
    <citation type="journal article" date="2021" name="PeerJ">
        <title>Extensive microbial diversity within the chicken gut microbiome revealed by metagenomics and culture.</title>
        <authorList>
            <person name="Gilroy R."/>
            <person name="Ravi A."/>
            <person name="Getino M."/>
            <person name="Pursley I."/>
            <person name="Horton D.L."/>
            <person name="Alikhan N.F."/>
            <person name="Baker D."/>
            <person name="Gharbi K."/>
            <person name="Hall N."/>
            <person name="Watson M."/>
            <person name="Adriaenssens E.M."/>
            <person name="Foster-Nyarko E."/>
            <person name="Jarju S."/>
            <person name="Secka A."/>
            <person name="Antonio M."/>
            <person name="Oren A."/>
            <person name="Chaudhuri R.R."/>
            <person name="La Ragione R."/>
            <person name="Hildebrand F."/>
            <person name="Pallen M.J."/>
        </authorList>
    </citation>
    <scope>NUCLEOTIDE SEQUENCE</scope>
    <source>
        <strain evidence="3">G4-2901</strain>
    </source>
</reference>
<feature type="transmembrane region" description="Helical" evidence="1">
    <location>
        <begin position="215"/>
        <end position="237"/>
    </location>
</feature>
<gene>
    <name evidence="3" type="ORF">H9777_12115</name>
</gene>
<dbReference type="PANTHER" id="PTHR39430">
    <property type="entry name" value="MEMBRANE-ASSOCIATED PROTEASE-RELATED"/>
    <property type="match status" value="1"/>
</dbReference>
<feature type="transmembrane region" description="Helical" evidence="1">
    <location>
        <begin position="157"/>
        <end position="177"/>
    </location>
</feature>
<evidence type="ECO:0000313" key="4">
    <source>
        <dbReference type="Proteomes" id="UP000783796"/>
    </source>
</evidence>
<keyword evidence="1" id="KW-0472">Membrane</keyword>
<evidence type="ECO:0000313" key="3">
    <source>
        <dbReference type="EMBL" id="MBU3839029.1"/>
    </source>
</evidence>
<keyword evidence="3" id="KW-0378">Hydrolase</keyword>
<sequence>MCYIVKKNRVPLWADLLIFLVFLFIASLIGVESTLSLIGSTEFESVKYFFLSTIISSIIVLLAILLQHYVIDKRPLSELGLCTTHFVWKHSSMVVVWTFIVFVIGFLICLLSGNVSIVSVHWNLKDLSLSLLMFTFGAFYEEIIMRGYLLTRLCRSGLNVWLCLIITAIIFSAMHLANPNVNFCSVVNLFLFGILDGCIFLYTKSLWVSVIAHCAWNWIQGSIFGFKVSGCEFFQPIINLDMPSYNLVNGGLFGFEGSIICTILLIPFIIIFINLLSKSIAKDEFQH</sequence>
<name>A0A948TDS1_9BACT</name>
<dbReference type="Proteomes" id="UP000783796">
    <property type="component" value="Unassembled WGS sequence"/>
</dbReference>
<feature type="transmembrane region" description="Helical" evidence="1">
    <location>
        <begin position="183"/>
        <end position="203"/>
    </location>
</feature>
<dbReference type="AlphaFoldDB" id="A0A948TDS1"/>
<dbReference type="Pfam" id="PF02517">
    <property type="entry name" value="Rce1-like"/>
    <property type="match status" value="1"/>
</dbReference>
<feature type="transmembrane region" description="Helical" evidence="1">
    <location>
        <begin position="127"/>
        <end position="145"/>
    </location>
</feature>
<feature type="transmembrane region" description="Helical" evidence="1">
    <location>
        <begin position="12"/>
        <end position="29"/>
    </location>
</feature>
<proteinExistence type="predicted"/>
<dbReference type="GO" id="GO:0080120">
    <property type="term" value="P:CAAX-box protein maturation"/>
    <property type="evidence" value="ECO:0007669"/>
    <property type="project" value="UniProtKB-ARBA"/>
</dbReference>
<feature type="domain" description="CAAX prenyl protease 2/Lysostaphin resistance protein A-like" evidence="2">
    <location>
        <begin position="127"/>
        <end position="219"/>
    </location>
</feature>
<organism evidence="3 4">
    <name type="scientific">Candidatus Phocaeicola faecigallinarum</name>
    <dbReference type="NCBI Taxonomy" id="2838732"/>
    <lineage>
        <taxon>Bacteria</taxon>
        <taxon>Pseudomonadati</taxon>
        <taxon>Bacteroidota</taxon>
        <taxon>Bacteroidia</taxon>
        <taxon>Bacteroidales</taxon>
        <taxon>Bacteroidaceae</taxon>
        <taxon>Phocaeicola</taxon>
    </lineage>
</organism>
<evidence type="ECO:0000259" key="2">
    <source>
        <dbReference type="Pfam" id="PF02517"/>
    </source>
</evidence>
<accession>A0A948TDS1</accession>
<keyword evidence="3" id="KW-0645">Protease</keyword>
<keyword evidence="3" id="KW-0482">Metalloprotease</keyword>
<dbReference type="InterPro" id="IPR003675">
    <property type="entry name" value="Rce1/LyrA-like_dom"/>
</dbReference>
<comment type="caution">
    <text evidence="3">The sequence shown here is derived from an EMBL/GenBank/DDBJ whole genome shotgun (WGS) entry which is preliminary data.</text>
</comment>